<evidence type="ECO:0000313" key="8">
    <source>
        <dbReference type="Proteomes" id="UP000002035"/>
    </source>
</evidence>
<proteinExistence type="inferred from homology"/>
<dbReference type="Gene3D" id="3.40.20.10">
    <property type="entry name" value="Severin"/>
    <property type="match status" value="1"/>
</dbReference>
<dbReference type="OMA" id="WSMIYAT"/>
<dbReference type="CDD" id="cd11286">
    <property type="entry name" value="ADF_cofilin_like"/>
    <property type="match status" value="1"/>
</dbReference>
<dbReference type="eggNOG" id="KOG1735">
    <property type="taxonomic scope" value="Eukaryota"/>
</dbReference>
<dbReference type="AlphaFoldDB" id="C5FVR6"/>
<dbReference type="GO" id="GO:0003779">
    <property type="term" value="F:actin binding"/>
    <property type="evidence" value="ECO:0007669"/>
    <property type="project" value="UniProtKB-KW"/>
</dbReference>
<keyword evidence="4" id="KW-0009">Actin-binding</keyword>
<dbReference type="GO" id="GO:0015629">
    <property type="term" value="C:actin cytoskeleton"/>
    <property type="evidence" value="ECO:0007669"/>
    <property type="project" value="InterPro"/>
</dbReference>
<evidence type="ECO:0000256" key="3">
    <source>
        <dbReference type="ARBA" id="ARBA00015630"/>
    </source>
</evidence>
<evidence type="ECO:0000313" key="7">
    <source>
        <dbReference type="EMBL" id="EEQ34000.1"/>
    </source>
</evidence>
<dbReference type="PANTHER" id="PTHR11913">
    <property type="entry name" value="COFILIN-RELATED"/>
    <property type="match status" value="1"/>
</dbReference>
<evidence type="ECO:0000259" key="6">
    <source>
        <dbReference type="PROSITE" id="PS51263"/>
    </source>
</evidence>
<organism evidence="7 8">
    <name type="scientific">Arthroderma otae (strain ATCC MYA-4605 / CBS 113480)</name>
    <name type="common">Microsporum canis</name>
    <dbReference type="NCBI Taxonomy" id="554155"/>
    <lineage>
        <taxon>Eukaryota</taxon>
        <taxon>Fungi</taxon>
        <taxon>Dikarya</taxon>
        <taxon>Ascomycota</taxon>
        <taxon>Pezizomycotina</taxon>
        <taxon>Eurotiomycetes</taxon>
        <taxon>Eurotiomycetidae</taxon>
        <taxon>Onygenales</taxon>
        <taxon>Arthrodermataceae</taxon>
        <taxon>Microsporum</taxon>
    </lineage>
</organism>
<feature type="domain" description="ADF-H" evidence="6">
    <location>
        <begin position="25"/>
        <end position="169"/>
    </location>
</feature>
<evidence type="ECO:0000256" key="4">
    <source>
        <dbReference type="ARBA" id="ARBA00023203"/>
    </source>
</evidence>
<evidence type="ECO:0000256" key="2">
    <source>
        <dbReference type="ARBA" id="ARBA00006844"/>
    </source>
</evidence>
<keyword evidence="8" id="KW-1185">Reference proteome</keyword>
<dbReference type="EMBL" id="DS995706">
    <property type="protein sequence ID" value="EEQ34000.1"/>
    <property type="molecule type" value="Genomic_DNA"/>
</dbReference>
<dbReference type="VEuPathDB" id="FungiDB:MCYG_06819"/>
<dbReference type="InterPro" id="IPR029006">
    <property type="entry name" value="ADF-H/Gelsolin-like_dom_sf"/>
</dbReference>
<comment type="similarity">
    <text evidence="2">Belongs to the actin-binding proteins ADF family.</text>
</comment>
<evidence type="ECO:0000256" key="5">
    <source>
        <dbReference type="ARBA" id="ARBA00032427"/>
    </source>
</evidence>
<sequence>MSVCSLLSRSTIQMASGYALSSLISLRCFTIHPDCINAYEKLRLGKGAGRTKYIIFKISDNKKEVVVDETSTNDDYEAFREKLVSSKDSNGRPAPRYAAYDVEFQLEAGEGWRQKIVFISWVPRETPVLWSMIYATTRQTLKDALHPHVSIQADDPSEVEWAHVLAEAGGKNATSK</sequence>
<dbReference type="STRING" id="554155.C5FVR6"/>
<dbReference type="GO" id="GO:0016363">
    <property type="term" value="C:nuclear matrix"/>
    <property type="evidence" value="ECO:0007669"/>
    <property type="project" value="UniProtKB-SubCell"/>
</dbReference>
<dbReference type="SMART" id="SM00102">
    <property type="entry name" value="ADF"/>
    <property type="match status" value="1"/>
</dbReference>
<dbReference type="Proteomes" id="UP000002035">
    <property type="component" value="Unassembled WGS sequence"/>
</dbReference>
<name>C5FVR6_ARTOC</name>
<dbReference type="RefSeq" id="XP_002844855.1">
    <property type="nucleotide sequence ID" value="XM_002844809.1"/>
</dbReference>
<dbReference type="Pfam" id="PF00241">
    <property type="entry name" value="Cofilin_ADF"/>
    <property type="match status" value="1"/>
</dbReference>
<reference evidence="8" key="1">
    <citation type="journal article" date="2012" name="MBio">
        <title>Comparative genome analysis of Trichophyton rubrum and related dermatophytes reveals candidate genes involved in infection.</title>
        <authorList>
            <person name="Martinez D.A."/>
            <person name="Oliver B.G."/>
            <person name="Graeser Y."/>
            <person name="Goldberg J.M."/>
            <person name="Li W."/>
            <person name="Martinez-Rossi N.M."/>
            <person name="Monod M."/>
            <person name="Shelest E."/>
            <person name="Barton R.C."/>
            <person name="Birch E."/>
            <person name="Brakhage A.A."/>
            <person name="Chen Z."/>
            <person name="Gurr S.J."/>
            <person name="Heiman D."/>
            <person name="Heitman J."/>
            <person name="Kosti I."/>
            <person name="Rossi A."/>
            <person name="Saif S."/>
            <person name="Samalova M."/>
            <person name="Saunders C.W."/>
            <person name="Shea T."/>
            <person name="Summerbell R.C."/>
            <person name="Xu J."/>
            <person name="Young S."/>
            <person name="Zeng Q."/>
            <person name="Birren B.W."/>
            <person name="Cuomo C.A."/>
            <person name="White T.C."/>
        </authorList>
    </citation>
    <scope>NUCLEOTIDE SEQUENCE [LARGE SCALE GENOMIC DNA]</scope>
    <source>
        <strain evidence="8">ATCC MYA-4605 / CBS 113480</strain>
    </source>
</reference>
<evidence type="ECO:0000256" key="1">
    <source>
        <dbReference type="ARBA" id="ARBA00004109"/>
    </source>
</evidence>
<dbReference type="GeneID" id="9222245"/>
<dbReference type="OrthoDB" id="10249245at2759"/>
<accession>C5FVR6</accession>
<comment type="subcellular location">
    <subcellularLocation>
        <location evidence="1">Nucleus matrix</location>
    </subcellularLocation>
</comment>
<dbReference type="HOGENOM" id="CLU_094004_4_1_1"/>
<dbReference type="GO" id="GO:0030042">
    <property type="term" value="P:actin filament depolymerization"/>
    <property type="evidence" value="ECO:0007669"/>
    <property type="project" value="InterPro"/>
</dbReference>
<dbReference type="SUPFAM" id="SSF55753">
    <property type="entry name" value="Actin depolymerizing proteins"/>
    <property type="match status" value="1"/>
</dbReference>
<protein>
    <recommendedName>
        <fullName evidence="3">Cofilin</fullName>
    </recommendedName>
    <alternativeName>
        <fullName evidence="5">Actin-depolymerizing factor 1</fullName>
    </alternativeName>
</protein>
<dbReference type="InterPro" id="IPR002108">
    <property type="entry name" value="ADF-H"/>
</dbReference>
<dbReference type="PROSITE" id="PS51263">
    <property type="entry name" value="ADF_H"/>
    <property type="match status" value="1"/>
</dbReference>
<dbReference type="InterPro" id="IPR017904">
    <property type="entry name" value="ADF/Cofilin"/>
</dbReference>
<gene>
    <name evidence="7" type="ORF">MCYG_06819</name>
</gene>